<protein>
    <submittedName>
        <fullName evidence="1">Uncharacterized protein</fullName>
    </submittedName>
</protein>
<dbReference type="Proteomes" id="UP000187001">
    <property type="component" value="Unassembled WGS sequence"/>
</dbReference>
<name>A0ABD6QU56_MYCFO</name>
<accession>A0ABD6QU56</accession>
<dbReference type="EMBL" id="MBER01000004">
    <property type="protein sequence ID" value="OMC52534.1"/>
    <property type="molecule type" value="Genomic_DNA"/>
</dbReference>
<dbReference type="RefSeq" id="WP_076202385.1">
    <property type="nucleotide sequence ID" value="NZ_MBER01000004.1"/>
</dbReference>
<dbReference type="AlphaFoldDB" id="A0ABD6QU56"/>
<organism evidence="1 2">
    <name type="scientific">Mycolicibacterium fortuitum</name>
    <name type="common">Mycobacterium fortuitum</name>
    <dbReference type="NCBI Taxonomy" id="1766"/>
    <lineage>
        <taxon>Bacteria</taxon>
        <taxon>Bacillati</taxon>
        <taxon>Actinomycetota</taxon>
        <taxon>Actinomycetes</taxon>
        <taxon>Mycobacteriales</taxon>
        <taxon>Mycobacteriaceae</taxon>
        <taxon>Mycolicibacterium</taxon>
    </lineage>
</organism>
<comment type="caution">
    <text evidence="1">The sequence shown here is derived from an EMBL/GenBank/DDBJ whole genome shotgun (WGS) entry which is preliminary data.</text>
</comment>
<proteinExistence type="predicted"/>
<evidence type="ECO:0000313" key="2">
    <source>
        <dbReference type="Proteomes" id="UP000187001"/>
    </source>
</evidence>
<evidence type="ECO:0000313" key="1">
    <source>
        <dbReference type="EMBL" id="OMC52534.1"/>
    </source>
</evidence>
<gene>
    <name evidence="1" type="ORF">A5742_16425</name>
</gene>
<sequence length="73" mass="7765">MAKAGSLHVDITAKVTKVVAHVDLYTGGKKVGTTEVDVTPAPEPGSFEGDINAAKRDDLNRQMNIYTSGRFCA</sequence>
<reference evidence="1 2" key="1">
    <citation type="submission" date="2016-07" db="EMBL/GenBank/DDBJ databases">
        <authorList>
            <person name="Sutton G."/>
            <person name="Brinkac L."/>
            <person name="Sanka R."/>
            <person name="Adams M."/>
            <person name="Lau E."/>
            <person name="Kumar A."/>
            <person name="Macaden R."/>
        </authorList>
    </citation>
    <scope>NUCLEOTIDE SEQUENCE [LARGE SCALE GENOMIC DNA]</scope>
    <source>
        <strain evidence="1 2">GA-0871</strain>
    </source>
</reference>